<evidence type="ECO:0000256" key="1">
    <source>
        <dbReference type="ARBA" id="ARBA00022737"/>
    </source>
</evidence>
<dbReference type="InterPro" id="IPR051222">
    <property type="entry name" value="PPR/CCM1_RNA-binding"/>
</dbReference>
<keyword evidence="1" id="KW-0677">Repeat</keyword>
<name>A0A7S2L7W9_9STRA</name>
<dbReference type="Pfam" id="PF13812">
    <property type="entry name" value="PPR_3"/>
    <property type="match status" value="1"/>
</dbReference>
<evidence type="ECO:0008006" key="3">
    <source>
        <dbReference type="Google" id="ProtNLM"/>
    </source>
</evidence>
<dbReference type="PANTHER" id="PTHR47942:SF63">
    <property type="entry name" value="PENTATRICOPEPTIDE REPEAT-CONTAINING PROTEIN"/>
    <property type="match status" value="1"/>
</dbReference>
<dbReference type="InterPro" id="IPR002885">
    <property type="entry name" value="PPR_rpt"/>
</dbReference>
<organism evidence="2">
    <name type="scientific">Leptocylindrus danicus</name>
    <dbReference type="NCBI Taxonomy" id="163516"/>
    <lineage>
        <taxon>Eukaryota</taxon>
        <taxon>Sar</taxon>
        <taxon>Stramenopiles</taxon>
        <taxon>Ochrophyta</taxon>
        <taxon>Bacillariophyta</taxon>
        <taxon>Coscinodiscophyceae</taxon>
        <taxon>Chaetocerotophycidae</taxon>
        <taxon>Leptocylindrales</taxon>
        <taxon>Leptocylindraceae</taxon>
        <taxon>Leptocylindrus</taxon>
    </lineage>
</organism>
<dbReference type="AlphaFoldDB" id="A0A7S2L7W9"/>
<dbReference type="InterPro" id="IPR011990">
    <property type="entry name" value="TPR-like_helical_dom_sf"/>
</dbReference>
<protein>
    <recommendedName>
        <fullName evidence="3">Pentacotripeptide-repeat region of PRORP domain-containing protein</fullName>
    </recommendedName>
</protein>
<dbReference type="EMBL" id="HBGY01025615">
    <property type="protein sequence ID" value="CAD9598359.1"/>
    <property type="molecule type" value="Transcribed_RNA"/>
</dbReference>
<evidence type="ECO:0000313" key="2">
    <source>
        <dbReference type="EMBL" id="CAD9598359.1"/>
    </source>
</evidence>
<dbReference type="Gene3D" id="1.25.40.10">
    <property type="entry name" value="Tetratricopeptide repeat domain"/>
    <property type="match status" value="2"/>
</dbReference>
<reference evidence="2" key="1">
    <citation type="submission" date="2021-01" db="EMBL/GenBank/DDBJ databases">
        <authorList>
            <person name="Corre E."/>
            <person name="Pelletier E."/>
            <person name="Niang G."/>
            <person name="Scheremetjew M."/>
            <person name="Finn R."/>
            <person name="Kale V."/>
            <person name="Holt S."/>
            <person name="Cochrane G."/>
            <person name="Meng A."/>
            <person name="Brown T."/>
            <person name="Cohen L."/>
        </authorList>
    </citation>
    <scope>NUCLEOTIDE SEQUENCE</scope>
    <source>
        <strain evidence="2">B650</strain>
    </source>
</reference>
<proteinExistence type="predicted"/>
<dbReference type="PANTHER" id="PTHR47942">
    <property type="entry name" value="TETRATRICOPEPTIDE REPEAT (TPR)-LIKE SUPERFAMILY PROTEIN-RELATED"/>
    <property type="match status" value="1"/>
</dbReference>
<accession>A0A7S2L7W9</accession>
<sequence>MAEKILRQMQSSYQAGDFDLKPNVITYNAVIKAWSQCRNDPNAAHRAELYLRSMQRMYKEGNLDVKPDLFSFNAVLNAWAKSLKWEAVTRAGKILRYMEVQSENGGLDFAPNTVSYTAVIDAWAKSGCKNSGEVAEQLLIRMQEKFDRGEPTKPNLLTMNTVIDAHAKSSEKGKARNAQSVLRRIEAKYKEGDEQMLPNAFTYTTVLNACAFTFEKSDQEEAFQVAQSTYQEVIKSASIRPTHLTYGTYIKAINTLLPRDDDRRYPLIESAFTQCCKDGQLARFVLQCLQDALPTQSYLKLLRGNRKGVVSVNAEDLPSEWRRNVKEKALYFNQIREKKKVMKKRYRKR</sequence>
<gene>
    <name evidence="2" type="ORF">LDAN0321_LOCUS15803</name>
</gene>